<evidence type="ECO:0000313" key="6">
    <source>
        <dbReference type="Proteomes" id="UP001178507"/>
    </source>
</evidence>
<dbReference type="SMART" id="SM00223">
    <property type="entry name" value="APPLE"/>
    <property type="match status" value="1"/>
</dbReference>
<dbReference type="Proteomes" id="UP001178507">
    <property type="component" value="Unassembled WGS sequence"/>
</dbReference>
<accession>A0AA36N2R3</accession>
<evidence type="ECO:0000313" key="5">
    <source>
        <dbReference type="EMBL" id="CAJ1390093.1"/>
    </source>
</evidence>
<dbReference type="Gene3D" id="3.50.4.10">
    <property type="entry name" value="Hepatocyte Growth Factor"/>
    <property type="match status" value="1"/>
</dbReference>
<evidence type="ECO:0000256" key="3">
    <source>
        <dbReference type="SAM" id="Phobius"/>
    </source>
</evidence>
<name>A0AA36N2R3_9DINO</name>
<keyword evidence="3" id="KW-1133">Transmembrane helix</keyword>
<feature type="domain" description="Apple" evidence="4">
    <location>
        <begin position="73"/>
        <end position="147"/>
    </location>
</feature>
<dbReference type="AlphaFoldDB" id="A0AA36N2R3"/>
<reference evidence="5" key="1">
    <citation type="submission" date="2023-08" db="EMBL/GenBank/DDBJ databases">
        <authorList>
            <person name="Chen Y."/>
            <person name="Shah S."/>
            <person name="Dougan E. K."/>
            <person name="Thang M."/>
            <person name="Chan C."/>
        </authorList>
    </citation>
    <scope>NUCLEOTIDE SEQUENCE</scope>
</reference>
<proteinExistence type="predicted"/>
<dbReference type="InterPro" id="IPR003609">
    <property type="entry name" value="Pan_app"/>
</dbReference>
<keyword evidence="2" id="KW-1015">Disulfide bond</keyword>
<comment type="caution">
    <text evidence="5">The sequence shown here is derived from an EMBL/GenBank/DDBJ whole genome shotgun (WGS) entry which is preliminary data.</text>
</comment>
<keyword evidence="6" id="KW-1185">Reference proteome</keyword>
<dbReference type="InterPro" id="IPR000177">
    <property type="entry name" value="Apple"/>
</dbReference>
<keyword evidence="1" id="KW-0677">Repeat</keyword>
<feature type="transmembrane region" description="Helical" evidence="3">
    <location>
        <begin position="20"/>
        <end position="41"/>
    </location>
</feature>
<evidence type="ECO:0000256" key="2">
    <source>
        <dbReference type="ARBA" id="ARBA00023157"/>
    </source>
</evidence>
<dbReference type="EMBL" id="CAUJNA010002001">
    <property type="protein sequence ID" value="CAJ1390093.1"/>
    <property type="molecule type" value="Genomic_DNA"/>
</dbReference>
<keyword evidence="3" id="KW-0812">Transmembrane</keyword>
<dbReference type="Pfam" id="PF00024">
    <property type="entry name" value="PAN_1"/>
    <property type="match status" value="1"/>
</dbReference>
<gene>
    <name evidence="5" type="ORF">EVOR1521_LOCUS15594</name>
</gene>
<dbReference type="SUPFAM" id="SSF57414">
    <property type="entry name" value="Hairpin loop containing domain-like"/>
    <property type="match status" value="1"/>
</dbReference>
<organism evidence="5 6">
    <name type="scientific">Effrenium voratum</name>
    <dbReference type="NCBI Taxonomy" id="2562239"/>
    <lineage>
        <taxon>Eukaryota</taxon>
        <taxon>Sar</taxon>
        <taxon>Alveolata</taxon>
        <taxon>Dinophyceae</taxon>
        <taxon>Suessiales</taxon>
        <taxon>Symbiodiniaceae</taxon>
        <taxon>Effrenium</taxon>
    </lineage>
</organism>
<evidence type="ECO:0000256" key="1">
    <source>
        <dbReference type="ARBA" id="ARBA00022737"/>
    </source>
</evidence>
<protein>
    <recommendedName>
        <fullName evidence="4">Apple domain-containing protein</fullName>
    </recommendedName>
</protein>
<keyword evidence="3" id="KW-0472">Membrane</keyword>
<dbReference type="GO" id="GO:0006508">
    <property type="term" value="P:proteolysis"/>
    <property type="evidence" value="ECO:0007669"/>
    <property type="project" value="InterPro"/>
</dbReference>
<dbReference type="GO" id="GO:0005576">
    <property type="term" value="C:extracellular region"/>
    <property type="evidence" value="ECO:0007669"/>
    <property type="project" value="InterPro"/>
</dbReference>
<sequence length="347" mass="36225">MSELSESEELLTQRPQRSVSRWTVALGLGLLGTLALGLVALGSRRQGLRSGQSFVGLEEAAVYFDGKEFSHECFSKGVFYADPTRLESAAKSVELTAENCQNRCQGTDGCAYFTFWLDGGCMLAPWKSTPEAAPVKYSNIISGPKYCEKNIKAAVETIAAAKAEPARTAVTWGAGGVEAAEAGLQAVTDDSTKAAEAVKDMVAPAPGVNGTSCAKYPACAAAGLDGECCPNTGKVSLDCCNGIVPATTTDITVHVTAGPEVAGKTGSVRLYLHDKALADVGATLVSETPLSMEDQTVTLKPDSGEVAATGMVEPSYYISVSGEVVAPPIFDVKPGQTVEVELKPREE</sequence>
<evidence type="ECO:0000259" key="4">
    <source>
        <dbReference type="SMART" id="SM00223"/>
    </source>
</evidence>